<dbReference type="Gene3D" id="3.40.630.100">
    <property type="entry name" value="Poly-gamma-glutamate hydrolase, zinc-binding motif"/>
    <property type="match status" value="1"/>
</dbReference>
<accession>A0A841SMJ7</accession>
<reference evidence="2 3" key="1">
    <citation type="submission" date="2020-08" db="EMBL/GenBank/DDBJ databases">
        <title>Sequencing the genomes of 1000 actinobacteria strains.</title>
        <authorList>
            <person name="Klenk H.-P."/>
        </authorList>
    </citation>
    <scope>NUCLEOTIDE SEQUENCE [LARGE SCALE GENOMIC DNA]</scope>
    <source>
        <strain evidence="2 3">DSM 15626</strain>
    </source>
</reference>
<dbReference type="InterPro" id="IPR038128">
    <property type="entry name" value="Gamma_PGA_hydro_sf"/>
</dbReference>
<dbReference type="Pfam" id="PF05908">
    <property type="entry name" value="Gamma_PGA_hydro"/>
    <property type="match status" value="1"/>
</dbReference>
<feature type="compositionally biased region" description="Pro residues" evidence="1">
    <location>
        <begin position="132"/>
        <end position="144"/>
    </location>
</feature>
<dbReference type="AlphaFoldDB" id="A0A841SMJ7"/>
<evidence type="ECO:0000256" key="1">
    <source>
        <dbReference type="SAM" id="MobiDB-lite"/>
    </source>
</evidence>
<dbReference type="RefSeq" id="WP_202886351.1">
    <property type="nucleotide sequence ID" value="NZ_BAAAGT010000015.1"/>
</dbReference>
<evidence type="ECO:0000313" key="3">
    <source>
        <dbReference type="Proteomes" id="UP000553957"/>
    </source>
</evidence>
<dbReference type="Proteomes" id="UP000553957">
    <property type="component" value="Unassembled WGS sequence"/>
</dbReference>
<organism evidence="2 3">
    <name type="scientific">Kribbella sandramycini</name>
    <dbReference type="NCBI Taxonomy" id="60450"/>
    <lineage>
        <taxon>Bacteria</taxon>
        <taxon>Bacillati</taxon>
        <taxon>Actinomycetota</taxon>
        <taxon>Actinomycetes</taxon>
        <taxon>Propionibacteriales</taxon>
        <taxon>Kribbellaceae</taxon>
        <taxon>Kribbella</taxon>
    </lineage>
</organism>
<comment type="caution">
    <text evidence="2">The sequence shown here is derived from an EMBL/GenBank/DDBJ whole genome shotgun (WGS) entry which is preliminary data.</text>
</comment>
<gene>
    <name evidence="2" type="ORF">HNR71_006818</name>
</gene>
<feature type="region of interest" description="Disordered" evidence="1">
    <location>
        <begin position="111"/>
        <end position="151"/>
    </location>
</feature>
<protein>
    <recommendedName>
        <fullName evidence="4">Phage replication-related protein YjqB (UPF0714/DUF867 family)</fullName>
    </recommendedName>
</protein>
<dbReference type="InterPro" id="IPR008585">
    <property type="entry name" value="Gamma_PGA_hydro"/>
</dbReference>
<name>A0A841SMJ7_9ACTN</name>
<proteinExistence type="predicted"/>
<sequence length="151" mass="15643">MQRTVILAPHGGGISWYDGSWLPFAFSVSETGTSELCLAIAGYHPADLTPSGPLHDYWMFEGLLASGNGDLHVKSTNCDDHTARSLAAGALNAIGLHGCKPDQAGLPCAKLCSAPTPAPNARTPRSRSSGPSPTPPEQPSPTSRPPNQSGS</sequence>
<evidence type="ECO:0000313" key="2">
    <source>
        <dbReference type="EMBL" id="MBB6571181.1"/>
    </source>
</evidence>
<evidence type="ECO:0008006" key="4">
    <source>
        <dbReference type="Google" id="ProtNLM"/>
    </source>
</evidence>
<dbReference type="EMBL" id="JACHKF010000001">
    <property type="protein sequence ID" value="MBB6571181.1"/>
    <property type="molecule type" value="Genomic_DNA"/>
</dbReference>
<feature type="compositionally biased region" description="Low complexity" evidence="1">
    <location>
        <begin position="113"/>
        <end position="131"/>
    </location>
</feature>